<name>A0A0D9QNL5_PLAFR</name>
<feature type="compositionally biased region" description="Basic and acidic residues" evidence="7">
    <location>
        <begin position="103"/>
        <end position="125"/>
    </location>
</feature>
<dbReference type="OrthoDB" id="5571054at2759"/>
<dbReference type="GO" id="GO:0000463">
    <property type="term" value="P:maturation of LSU-rRNA from tricistronic rRNA transcript (SSU-rRNA, 5.8S rRNA, LSU-rRNA)"/>
    <property type="evidence" value="ECO:0007669"/>
    <property type="project" value="TreeGrafter"/>
</dbReference>
<dbReference type="InterPro" id="IPR028598">
    <property type="entry name" value="BOP1/Erb1"/>
</dbReference>
<feature type="compositionally biased region" description="Acidic residues" evidence="7">
    <location>
        <begin position="613"/>
        <end position="651"/>
    </location>
</feature>
<dbReference type="OMA" id="RRKCEPL"/>
<feature type="compositionally biased region" description="Basic residues" evidence="7">
    <location>
        <begin position="130"/>
        <end position="139"/>
    </location>
</feature>
<dbReference type="VEuPathDB" id="PlasmoDB:AK88_01807"/>
<accession>A0A0D9QNL5</accession>
<evidence type="ECO:0000313" key="10">
    <source>
        <dbReference type="Proteomes" id="UP000054561"/>
    </source>
</evidence>
<dbReference type="GeneID" id="24267121"/>
<dbReference type="GO" id="GO:0043021">
    <property type="term" value="F:ribonucleoprotein complex binding"/>
    <property type="evidence" value="ECO:0007669"/>
    <property type="project" value="TreeGrafter"/>
</dbReference>
<feature type="region of interest" description="Disordered" evidence="7">
    <location>
        <begin position="588"/>
        <end position="669"/>
    </location>
</feature>
<feature type="compositionally biased region" description="Acidic residues" evidence="7">
    <location>
        <begin position="51"/>
        <end position="65"/>
    </location>
</feature>
<reference evidence="9 10" key="1">
    <citation type="submission" date="2014-03" db="EMBL/GenBank/DDBJ databases">
        <title>The Genome Sequence of Plasmodium fragile nilgiri.</title>
        <authorList>
            <consortium name="The Broad Institute Genomics Platform"/>
            <consortium name="The Broad Institute Genome Sequencing Center for Infectious Disease"/>
            <person name="Neafsey D."/>
            <person name="Duraisingh M."/>
            <person name="Young S.K."/>
            <person name="Zeng Q."/>
            <person name="Gargeya S."/>
            <person name="Abouelleil A."/>
            <person name="Alvarado L."/>
            <person name="Chapman S.B."/>
            <person name="Gainer-Dewar J."/>
            <person name="Goldberg J."/>
            <person name="Griggs A."/>
            <person name="Gujja S."/>
            <person name="Hansen M."/>
            <person name="Howarth C."/>
            <person name="Imamovic A."/>
            <person name="Larimer J."/>
            <person name="Pearson M."/>
            <person name="Poon T.W."/>
            <person name="Priest M."/>
            <person name="Roberts A."/>
            <person name="Saif S."/>
            <person name="Shea T."/>
            <person name="Sykes S."/>
            <person name="Wortman J."/>
            <person name="Nusbaum C."/>
            <person name="Birren B."/>
        </authorList>
    </citation>
    <scope>NUCLEOTIDE SEQUENCE [LARGE SCALE GENOMIC DNA]</scope>
    <source>
        <strain evidence="10">nilgiri</strain>
    </source>
</reference>
<feature type="domain" description="BOP1 N-terminal" evidence="8">
    <location>
        <begin position="212"/>
        <end position="460"/>
    </location>
</feature>
<feature type="compositionally biased region" description="Polar residues" evidence="7">
    <location>
        <begin position="165"/>
        <end position="184"/>
    </location>
</feature>
<dbReference type="InterPro" id="IPR012953">
    <property type="entry name" value="BOP1_N_dom"/>
</dbReference>
<organism evidence="9 10">
    <name type="scientific">Plasmodium fragile</name>
    <dbReference type="NCBI Taxonomy" id="5857"/>
    <lineage>
        <taxon>Eukaryota</taxon>
        <taxon>Sar</taxon>
        <taxon>Alveolata</taxon>
        <taxon>Apicomplexa</taxon>
        <taxon>Aconoidasida</taxon>
        <taxon>Haemosporida</taxon>
        <taxon>Plasmodiidae</taxon>
        <taxon>Plasmodium</taxon>
        <taxon>Plasmodium (Plasmodium)</taxon>
    </lineage>
</organism>
<gene>
    <name evidence="9" type="ORF">AK88_01807</name>
</gene>
<proteinExistence type="predicted"/>
<dbReference type="GO" id="GO:0070545">
    <property type="term" value="C:PeBoW complex"/>
    <property type="evidence" value="ECO:0007669"/>
    <property type="project" value="TreeGrafter"/>
</dbReference>
<keyword evidence="4" id="KW-0853">WD repeat</keyword>
<sequence>MSEEKDYLTGSTTADSHSGGGKNQQGDEIVSSLNSSCDNKTETEQGGLLDTEQECNADGEANVEEQAEKIRKKKKKKKKKWRTKELVEAGTKDGMKRKKKGKNKFEGKKENGTEAKMTPHKDSEQSGRQAAKKKSHKGGKGQLTNEGEPRRGKNSKRGTDYEDTTGGSDLCNSSVRSQNTTTGKNIFADDEIDESDDEYNLNTLGNFDLKHYEDLDILGYDIWGNKIEKTDENAIDDFLESKTDKDAWRKIKDKKNNRIVELTNQDLEIIRSIRQNKVAKLLNEENYVYENEKEEYKSGMKEPDNRKYKQSAEEKKKIQQLILHLMDKEKNPEKYKKEDDEFKLLYDLWKHKIYDDFKNVNEMNLPHILPGHKYSYNPPPELMYNSAERRKILKQNNDAFIPQNFEKVRNIEFYKKTYFELYQRCLDIYLCSRSVKNVLHIKKEDLLPKLPSTQSLKPYPHHPFVKYIMNDTLTGDRNKYLSQIDVSEDRHIVYVVQCGKLYIFDILTSYNIAVIDLAHYYEATLPKGKGAERSGGITFDNIRIKANKAYDIVAVSFANMILLFHYENFIPPAKSGAENIEQVYGTDAKRRKNSFGDGEENSRSDDTLSGEERDSEGDAEDLSDDEDFEGSLDDDEDGSDQGDDDEADHGEEELGKNDEDAEETLSRRKCEPLSRTMAYYKTKGLLSVFHKNFKNSDEYVYSPDVDVKWKHIKSNDRKIKYCVAIQHEGKIRDFSWNKNATMRRIMGRKN</sequence>
<evidence type="ECO:0000259" key="8">
    <source>
        <dbReference type="SMART" id="SM01035"/>
    </source>
</evidence>
<dbReference type="PANTHER" id="PTHR17605">
    <property type="entry name" value="RIBOSOME BIOGENESIS PROTEIN BOP1 BLOCK OF PROLIFERATION 1 PROTEIN"/>
    <property type="match status" value="1"/>
</dbReference>
<keyword evidence="2" id="KW-0690">Ribosome biogenesis</keyword>
<dbReference type="RefSeq" id="XP_012334865.1">
    <property type="nucleotide sequence ID" value="XM_012479442.1"/>
</dbReference>
<feature type="compositionally biased region" description="Basic and acidic residues" evidence="7">
    <location>
        <begin position="83"/>
        <end position="94"/>
    </location>
</feature>
<evidence type="ECO:0000256" key="3">
    <source>
        <dbReference type="ARBA" id="ARBA00022552"/>
    </source>
</evidence>
<feature type="region of interest" description="Disordered" evidence="7">
    <location>
        <begin position="1"/>
        <end position="189"/>
    </location>
</feature>
<feature type="compositionally biased region" description="Basic residues" evidence="7">
    <location>
        <begin position="70"/>
        <end position="82"/>
    </location>
</feature>
<keyword evidence="6" id="KW-0539">Nucleus</keyword>
<evidence type="ECO:0000313" key="9">
    <source>
        <dbReference type="EMBL" id="KJP88528.1"/>
    </source>
</evidence>
<keyword evidence="10" id="KW-1185">Reference proteome</keyword>
<dbReference type="GO" id="GO:0030687">
    <property type="term" value="C:preribosome, large subunit precursor"/>
    <property type="evidence" value="ECO:0007669"/>
    <property type="project" value="TreeGrafter"/>
</dbReference>
<dbReference type="AlphaFoldDB" id="A0A0D9QNL5"/>
<evidence type="ECO:0000256" key="6">
    <source>
        <dbReference type="ARBA" id="ARBA00023242"/>
    </source>
</evidence>
<keyword evidence="3" id="KW-0698">rRNA processing</keyword>
<dbReference type="SMART" id="SM01035">
    <property type="entry name" value="BOP1NT"/>
    <property type="match status" value="1"/>
</dbReference>
<dbReference type="Pfam" id="PF08145">
    <property type="entry name" value="BOP1NT"/>
    <property type="match status" value="1"/>
</dbReference>
<evidence type="ECO:0000256" key="4">
    <source>
        <dbReference type="ARBA" id="ARBA00022574"/>
    </source>
</evidence>
<comment type="subcellular location">
    <subcellularLocation>
        <location evidence="1">Nucleus</location>
        <location evidence="1">Nucleolus</location>
    </subcellularLocation>
</comment>
<protein>
    <recommendedName>
        <fullName evidence="8">BOP1 N-terminal domain-containing protein</fullName>
    </recommendedName>
</protein>
<keyword evidence="5" id="KW-0677">Repeat</keyword>
<evidence type="ECO:0000256" key="1">
    <source>
        <dbReference type="ARBA" id="ARBA00004604"/>
    </source>
</evidence>
<dbReference type="EMBL" id="KQ001660">
    <property type="protein sequence ID" value="KJP88528.1"/>
    <property type="molecule type" value="Genomic_DNA"/>
</dbReference>
<dbReference type="Proteomes" id="UP000054561">
    <property type="component" value="Unassembled WGS sequence"/>
</dbReference>
<dbReference type="PANTHER" id="PTHR17605:SF0">
    <property type="entry name" value="RIBOSOME BIOGENESIS PROTEIN BOP1"/>
    <property type="match status" value="1"/>
</dbReference>
<evidence type="ECO:0000256" key="2">
    <source>
        <dbReference type="ARBA" id="ARBA00022517"/>
    </source>
</evidence>
<feature type="compositionally biased region" description="Basic and acidic residues" evidence="7">
    <location>
        <begin position="652"/>
        <end position="669"/>
    </location>
</feature>
<feature type="compositionally biased region" description="Basic and acidic residues" evidence="7">
    <location>
        <begin position="600"/>
        <end position="612"/>
    </location>
</feature>
<evidence type="ECO:0000256" key="5">
    <source>
        <dbReference type="ARBA" id="ARBA00022737"/>
    </source>
</evidence>
<evidence type="ECO:0000256" key="7">
    <source>
        <dbReference type="SAM" id="MobiDB-lite"/>
    </source>
</evidence>